<protein>
    <recommendedName>
        <fullName evidence="3">CCHC-type domain-containing protein</fullName>
    </recommendedName>
</protein>
<dbReference type="AlphaFoldDB" id="A0AAW1WV22"/>
<dbReference type="PANTHER" id="PTHR31286:SF178">
    <property type="entry name" value="DUF4283 DOMAIN-CONTAINING PROTEIN"/>
    <property type="match status" value="1"/>
</dbReference>
<dbReference type="Proteomes" id="UP001457282">
    <property type="component" value="Unassembled WGS sequence"/>
</dbReference>
<proteinExistence type="predicted"/>
<dbReference type="GO" id="GO:0003676">
    <property type="term" value="F:nucleic acid binding"/>
    <property type="evidence" value="ECO:0007669"/>
    <property type="project" value="InterPro"/>
</dbReference>
<keyword evidence="1" id="KW-0862">Zinc</keyword>
<reference evidence="4 5" key="1">
    <citation type="journal article" date="2023" name="G3 (Bethesda)">
        <title>A chromosome-length genome assembly and annotation of blackberry (Rubus argutus, cv. 'Hillquist').</title>
        <authorList>
            <person name="Bruna T."/>
            <person name="Aryal R."/>
            <person name="Dudchenko O."/>
            <person name="Sargent D.J."/>
            <person name="Mead D."/>
            <person name="Buti M."/>
            <person name="Cavallini A."/>
            <person name="Hytonen T."/>
            <person name="Andres J."/>
            <person name="Pham M."/>
            <person name="Weisz D."/>
            <person name="Mascagni F."/>
            <person name="Usai G."/>
            <person name="Natali L."/>
            <person name="Bassil N."/>
            <person name="Fernandez G.E."/>
            <person name="Lomsadze A."/>
            <person name="Armour M."/>
            <person name="Olukolu B."/>
            <person name="Poorten T."/>
            <person name="Britton C."/>
            <person name="Davik J."/>
            <person name="Ashrafi H."/>
            <person name="Aiden E.L."/>
            <person name="Borodovsky M."/>
            <person name="Worthington M."/>
        </authorList>
    </citation>
    <scope>NUCLEOTIDE SEQUENCE [LARGE SCALE GENOMIC DNA]</scope>
    <source>
        <strain evidence="4">PI 553951</strain>
    </source>
</reference>
<sequence length="281" mass="31353">MVSPFHLSEDIPFEDEEIIEAMSVNFDQSVDLLDLASRIDLLGYLIADIEPGVGGVKATLLGIWRNFGQIRIMCAKKNVYTIRPTRATYWIQAHGIPKEMLSIVNGRKLENILGSVIEVEDPAMVGYRGFLRLRIDLNANKPLPTFCQLPCHSGIRRIRLQYEHLKNFCYKCGRLGHMISACYFQVNPMLIKLGVVYDQSLVAEPLQKPTFTLPHQPLEFPYIPSKKASGLCPTPGRVSSDREEFQTSSVNGSFQTLLSASRPDGNLSSDLPTDAPVITAT</sequence>
<keyword evidence="5" id="KW-1185">Reference proteome</keyword>
<evidence type="ECO:0000256" key="1">
    <source>
        <dbReference type="PROSITE-ProRule" id="PRU00047"/>
    </source>
</evidence>
<dbReference type="PROSITE" id="PS50158">
    <property type="entry name" value="ZF_CCHC"/>
    <property type="match status" value="1"/>
</dbReference>
<keyword evidence="1" id="KW-0863">Zinc-finger</keyword>
<dbReference type="EMBL" id="JBEDUW010000005">
    <property type="protein sequence ID" value="KAK9928068.1"/>
    <property type="molecule type" value="Genomic_DNA"/>
</dbReference>
<dbReference type="InterPro" id="IPR025836">
    <property type="entry name" value="Zn_knuckle_CX2CX4HX4C"/>
</dbReference>
<feature type="region of interest" description="Disordered" evidence="2">
    <location>
        <begin position="256"/>
        <end position="281"/>
    </location>
</feature>
<evidence type="ECO:0000313" key="4">
    <source>
        <dbReference type="EMBL" id="KAK9928068.1"/>
    </source>
</evidence>
<accession>A0AAW1WV22</accession>
<name>A0AAW1WV22_RUBAR</name>
<evidence type="ECO:0000313" key="5">
    <source>
        <dbReference type="Proteomes" id="UP001457282"/>
    </source>
</evidence>
<dbReference type="PANTHER" id="PTHR31286">
    <property type="entry name" value="GLYCINE-RICH CELL WALL STRUCTURAL PROTEIN 1.8-LIKE"/>
    <property type="match status" value="1"/>
</dbReference>
<feature type="domain" description="CCHC-type" evidence="3">
    <location>
        <begin position="169"/>
        <end position="182"/>
    </location>
</feature>
<dbReference type="Pfam" id="PF14392">
    <property type="entry name" value="zf-CCHC_4"/>
    <property type="match status" value="1"/>
</dbReference>
<dbReference type="InterPro" id="IPR040256">
    <property type="entry name" value="At4g02000-like"/>
</dbReference>
<comment type="caution">
    <text evidence="4">The sequence shown here is derived from an EMBL/GenBank/DDBJ whole genome shotgun (WGS) entry which is preliminary data.</text>
</comment>
<evidence type="ECO:0000256" key="2">
    <source>
        <dbReference type="SAM" id="MobiDB-lite"/>
    </source>
</evidence>
<organism evidence="4 5">
    <name type="scientific">Rubus argutus</name>
    <name type="common">Southern blackberry</name>
    <dbReference type="NCBI Taxonomy" id="59490"/>
    <lineage>
        <taxon>Eukaryota</taxon>
        <taxon>Viridiplantae</taxon>
        <taxon>Streptophyta</taxon>
        <taxon>Embryophyta</taxon>
        <taxon>Tracheophyta</taxon>
        <taxon>Spermatophyta</taxon>
        <taxon>Magnoliopsida</taxon>
        <taxon>eudicotyledons</taxon>
        <taxon>Gunneridae</taxon>
        <taxon>Pentapetalae</taxon>
        <taxon>rosids</taxon>
        <taxon>fabids</taxon>
        <taxon>Rosales</taxon>
        <taxon>Rosaceae</taxon>
        <taxon>Rosoideae</taxon>
        <taxon>Rosoideae incertae sedis</taxon>
        <taxon>Rubus</taxon>
    </lineage>
</organism>
<feature type="region of interest" description="Disordered" evidence="2">
    <location>
        <begin position="232"/>
        <end position="251"/>
    </location>
</feature>
<gene>
    <name evidence="4" type="ORF">M0R45_025222</name>
</gene>
<evidence type="ECO:0000259" key="3">
    <source>
        <dbReference type="PROSITE" id="PS50158"/>
    </source>
</evidence>
<dbReference type="InterPro" id="IPR001878">
    <property type="entry name" value="Znf_CCHC"/>
</dbReference>
<keyword evidence="1" id="KW-0479">Metal-binding</keyword>
<dbReference type="GO" id="GO:0008270">
    <property type="term" value="F:zinc ion binding"/>
    <property type="evidence" value="ECO:0007669"/>
    <property type="project" value="UniProtKB-KW"/>
</dbReference>